<name>A0ABP9DIR9_9BACT</name>
<keyword evidence="1" id="KW-1133">Transmembrane helix</keyword>
<organism evidence="2 3">
    <name type="scientific">Algivirga pacifica</name>
    <dbReference type="NCBI Taxonomy" id="1162670"/>
    <lineage>
        <taxon>Bacteria</taxon>
        <taxon>Pseudomonadati</taxon>
        <taxon>Bacteroidota</taxon>
        <taxon>Cytophagia</taxon>
        <taxon>Cytophagales</taxon>
        <taxon>Flammeovirgaceae</taxon>
        <taxon>Algivirga</taxon>
    </lineage>
</organism>
<evidence type="ECO:0000256" key="1">
    <source>
        <dbReference type="SAM" id="Phobius"/>
    </source>
</evidence>
<protein>
    <submittedName>
        <fullName evidence="2">Uncharacterized protein</fullName>
    </submittedName>
</protein>
<reference evidence="3" key="1">
    <citation type="journal article" date="2019" name="Int. J. Syst. Evol. Microbiol.">
        <title>The Global Catalogue of Microorganisms (GCM) 10K type strain sequencing project: providing services to taxonomists for standard genome sequencing and annotation.</title>
        <authorList>
            <consortium name="The Broad Institute Genomics Platform"/>
            <consortium name="The Broad Institute Genome Sequencing Center for Infectious Disease"/>
            <person name="Wu L."/>
            <person name="Ma J."/>
        </authorList>
    </citation>
    <scope>NUCLEOTIDE SEQUENCE [LARGE SCALE GENOMIC DNA]</scope>
    <source>
        <strain evidence="3">JCM 18326</strain>
    </source>
</reference>
<keyword evidence="1" id="KW-0812">Transmembrane</keyword>
<comment type="caution">
    <text evidence="2">The sequence shown here is derived from an EMBL/GenBank/DDBJ whole genome shotgun (WGS) entry which is preliminary data.</text>
</comment>
<evidence type="ECO:0000313" key="2">
    <source>
        <dbReference type="EMBL" id="GAA4842079.1"/>
    </source>
</evidence>
<dbReference type="EMBL" id="BAABJX010000044">
    <property type="protein sequence ID" value="GAA4842079.1"/>
    <property type="molecule type" value="Genomic_DNA"/>
</dbReference>
<accession>A0ABP9DIR9</accession>
<proteinExistence type="predicted"/>
<evidence type="ECO:0000313" key="3">
    <source>
        <dbReference type="Proteomes" id="UP001500298"/>
    </source>
</evidence>
<keyword evidence="1" id="KW-0472">Membrane</keyword>
<gene>
    <name evidence="2" type="ORF">GCM10023331_28820</name>
</gene>
<keyword evidence="3" id="KW-1185">Reference proteome</keyword>
<sequence length="190" mass="21531">MPGGEVIFIILIIFVAGSLGFFLMEQSSKKYASALRKISNTEVIELIRKHRGQIGMEEFVRATGLSKEDAKYKLSSMLTQRILTIEYNERFETVYALSDIVKSTLYDVNSSYEAYKKTLKHITDAEIIRIALENKGRISPSVLCVKGKVSFDSAKDRLEELHEKGVMYMDVSDKGSIYYTLVDMDLFGKA</sequence>
<dbReference type="Proteomes" id="UP001500298">
    <property type="component" value="Unassembled WGS sequence"/>
</dbReference>
<feature type="transmembrane region" description="Helical" evidence="1">
    <location>
        <begin position="6"/>
        <end position="24"/>
    </location>
</feature>
<dbReference type="RefSeq" id="WP_345372987.1">
    <property type="nucleotide sequence ID" value="NZ_BAABJX010000044.1"/>
</dbReference>